<accession>A0A0F9L353</accession>
<protein>
    <submittedName>
        <fullName evidence="1">Uncharacterized protein</fullName>
    </submittedName>
</protein>
<gene>
    <name evidence="1" type="ORF">LCGC14_1328970</name>
</gene>
<dbReference type="AlphaFoldDB" id="A0A0F9L353"/>
<organism evidence="1">
    <name type="scientific">marine sediment metagenome</name>
    <dbReference type="NCBI Taxonomy" id="412755"/>
    <lineage>
        <taxon>unclassified sequences</taxon>
        <taxon>metagenomes</taxon>
        <taxon>ecological metagenomes</taxon>
    </lineage>
</organism>
<comment type="caution">
    <text evidence="1">The sequence shown here is derived from an EMBL/GenBank/DDBJ whole genome shotgun (WGS) entry which is preliminary data.</text>
</comment>
<dbReference type="EMBL" id="LAZR01008007">
    <property type="protein sequence ID" value="KKM81531.1"/>
    <property type="molecule type" value="Genomic_DNA"/>
</dbReference>
<feature type="non-terminal residue" evidence="1">
    <location>
        <position position="57"/>
    </location>
</feature>
<proteinExistence type="predicted"/>
<reference evidence="1" key="1">
    <citation type="journal article" date="2015" name="Nature">
        <title>Complex archaea that bridge the gap between prokaryotes and eukaryotes.</title>
        <authorList>
            <person name="Spang A."/>
            <person name="Saw J.H."/>
            <person name="Jorgensen S.L."/>
            <person name="Zaremba-Niedzwiedzka K."/>
            <person name="Martijn J."/>
            <person name="Lind A.E."/>
            <person name="van Eijk R."/>
            <person name="Schleper C."/>
            <person name="Guy L."/>
            <person name="Ettema T.J."/>
        </authorList>
    </citation>
    <scope>NUCLEOTIDE SEQUENCE</scope>
</reference>
<name>A0A0F9L353_9ZZZZ</name>
<evidence type="ECO:0000313" key="1">
    <source>
        <dbReference type="EMBL" id="KKM81531.1"/>
    </source>
</evidence>
<sequence length="57" mass="6403">MATTKEDRSYKSLQNHEVTDSINKLIFNEFGSDTINVHAGDIWSDSIPYDDPSQAVT</sequence>